<accession>A0AAW2YQ71</accession>
<evidence type="ECO:0000256" key="1">
    <source>
        <dbReference type="SAM" id="Phobius"/>
    </source>
</evidence>
<keyword evidence="3" id="KW-1185">Reference proteome</keyword>
<comment type="caution">
    <text evidence="2">The sequence shown here is derived from an EMBL/GenBank/DDBJ whole genome shotgun (WGS) entry which is preliminary data.</text>
</comment>
<keyword evidence="1" id="KW-0812">Transmembrane</keyword>
<keyword evidence="1" id="KW-0472">Membrane</keyword>
<protein>
    <submittedName>
        <fullName evidence="2">RuvB-like protein</fullName>
    </submittedName>
</protein>
<evidence type="ECO:0000313" key="3">
    <source>
        <dbReference type="Proteomes" id="UP001431209"/>
    </source>
</evidence>
<gene>
    <name evidence="2" type="ORF">AKO1_007871</name>
</gene>
<dbReference type="Proteomes" id="UP001431209">
    <property type="component" value="Unassembled WGS sequence"/>
</dbReference>
<organism evidence="2 3">
    <name type="scientific">Acrasis kona</name>
    <dbReference type="NCBI Taxonomy" id="1008807"/>
    <lineage>
        <taxon>Eukaryota</taxon>
        <taxon>Discoba</taxon>
        <taxon>Heterolobosea</taxon>
        <taxon>Tetramitia</taxon>
        <taxon>Eutetramitia</taxon>
        <taxon>Acrasidae</taxon>
        <taxon>Acrasis</taxon>
    </lineage>
</organism>
<keyword evidence="1" id="KW-1133">Transmembrane helix</keyword>
<reference evidence="2 3" key="1">
    <citation type="submission" date="2024-03" db="EMBL/GenBank/DDBJ databases">
        <title>The Acrasis kona genome and developmental transcriptomes reveal deep origins of eukaryotic multicellular pathways.</title>
        <authorList>
            <person name="Sheikh S."/>
            <person name="Fu C.-J."/>
            <person name="Brown M.W."/>
            <person name="Baldauf S.L."/>
        </authorList>
    </citation>
    <scope>NUCLEOTIDE SEQUENCE [LARGE SCALE GENOMIC DNA]</scope>
    <source>
        <strain evidence="2 3">ATCC MYA-3509</strain>
    </source>
</reference>
<dbReference type="AlphaFoldDB" id="A0AAW2YQ71"/>
<sequence>MFGRFRPNLDELKGTDIGEIFERADALSEKAYNSLTNITIQDRLHTLVEPCRDIGAILLLTEGFPLDIHSNITADQHKMLKNLVLSIDSDPEDEFGVHIVNYFYNLQDISDSELRGSSLVQHLELCHNHLEECDKLIPNTPFVKYQMILVEYKIDKDLKRYRDKLKNLISIYPKYADGLYQYCVALSQTKQPILLEKHVEHFMKTFPIQHYRSSAIYWAQAHKLGCDAVAVTKSNWEKHAKKYKKVEKIMSKALEADNYWIDAHIQEEQRTETIDLFKKLILAGYQLNDETSLPGVEPKLKINKSNGPSVLQRYQSYLVVIVMLICVYVLHIAMG</sequence>
<proteinExistence type="predicted"/>
<evidence type="ECO:0000313" key="2">
    <source>
        <dbReference type="EMBL" id="KAL0478980.1"/>
    </source>
</evidence>
<dbReference type="EMBL" id="JAOPGA020000489">
    <property type="protein sequence ID" value="KAL0478980.1"/>
    <property type="molecule type" value="Genomic_DNA"/>
</dbReference>
<name>A0AAW2YQ71_9EUKA</name>
<feature type="transmembrane region" description="Helical" evidence="1">
    <location>
        <begin position="314"/>
        <end position="334"/>
    </location>
</feature>